<proteinExistence type="predicted"/>
<dbReference type="AlphaFoldDB" id="A0A8R1UH31"/>
<keyword evidence="4" id="KW-1185">Reference proteome</keyword>
<gene>
    <name evidence="3" type="primary">WBGene00113606</name>
</gene>
<evidence type="ECO:0000313" key="3">
    <source>
        <dbReference type="EnsemblMetazoa" id="PPA24052.1"/>
    </source>
</evidence>
<evidence type="ECO:0000313" key="4">
    <source>
        <dbReference type="Proteomes" id="UP000005239"/>
    </source>
</evidence>
<reference evidence="4" key="1">
    <citation type="journal article" date="2008" name="Nat. Genet.">
        <title>The Pristionchus pacificus genome provides a unique perspective on nematode lifestyle and parasitism.</title>
        <authorList>
            <person name="Dieterich C."/>
            <person name="Clifton S.W."/>
            <person name="Schuster L.N."/>
            <person name="Chinwalla A."/>
            <person name="Delehaunty K."/>
            <person name="Dinkelacker I."/>
            <person name="Fulton L."/>
            <person name="Fulton R."/>
            <person name="Godfrey J."/>
            <person name="Minx P."/>
            <person name="Mitreva M."/>
            <person name="Roeseler W."/>
            <person name="Tian H."/>
            <person name="Witte H."/>
            <person name="Yang S.P."/>
            <person name="Wilson R.K."/>
            <person name="Sommer R.J."/>
        </authorList>
    </citation>
    <scope>NUCLEOTIDE SEQUENCE [LARGE SCALE GENOMIC DNA]</scope>
    <source>
        <strain evidence="4">PS312</strain>
    </source>
</reference>
<feature type="region of interest" description="Disordered" evidence="1">
    <location>
        <begin position="1"/>
        <end position="44"/>
    </location>
</feature>
<sequence>MAGRKRKAVAPACSDSRPSKRTKRKSADAKSASPEKNEEEDTPAIDFSDLPAHFLTEVANKLTYTDLASFRLTCKKALEAVDHSGRSRRALDIARLVSELWPETREEMHNFHLDSLMTVEKEMAKLDSWLDFDLINSIDFANINCLNQPQLETVFGDKPRGNVKKLNLVGIVIMPEVWTTLARLFPGVKNVRCTEDAAHFPADILREMRTTPNKNLAPHTLVEQRQLVEGGQLDKDRVVTLRCIKRLFPKAQCMFVD</sequence>
<dbReference type="Pfam" id="PF00646">
    <property type="entry name" value="F-box"/>
    <property type="match status" value="1"/>
</dbReference>
<evidence type="ECO:0000256" key="1">
    <source>
        <dbReference type="SAM" id="MobiDB-lite"/>
    </source>
</evidence>
<protein>
    <recommendedName>
        <fullName evidence="2">F-box domain-containing protein</fullName>
    </recommendedName>
</protein>
<dbReference type="PROSITE" id="PS50181">
    <property type="entry name" value="FBOX"/>
    <property type="match status" value="1"/>
</dbReference>
<reference evidence="3" key="2">
    <citation type="submission" date="2022-06" db="UniProtKB">
        <authorList>
            <consortium name="EnsemblMetazoa"/>
        </authorList>
    </citation>
    <scope>IDENTIFICATION</scope>
    <source>
        <strain evidence="3">PS312</strain>
    </source>
</reference>
<feature type="compositionally biased region" description="Basic and acidic residues" evidence="1">
    <location>
        <begin position="25"/>
        <end position="36"/>
    </location>
</feature>
<dbReference type="Proteomes" id="UP000005239">
    <property type="component" value="Unassembled WGS sequence"/>
</dbReference>
<organism evidence="3 4">
    <name type="scientific">Pristionchus pacificus</name>
    <name type="common">Parasitic nematode worm</name>
    <dbReference type="NCBI Taxonomy" id="54126"/>
    <lineage>
        <taxon>Eukaryota</taxon>
        <taxon>Metazoa</taxon>
        <taxon>Ecdysozoa</taxon>
        <taxon>Nematoda</taxon>
        <taxon>Chromadorea</taxon>
        <taxon>Rhabditida</taxon>
        <taxon>Rhabditina</taxon>
        <taxon>Diplogasteromorpha</taxon>
        <taxon>Diplogasteroidea</taxon>
        <taxon>Neodiplogasteridae</taxon>
        <taxon>Pristionchus</taxon>
    </lineage>
</organism>
<feature type="domain" description="F-box" evidence="2">
    <location>
        <begin position="44"/>
        <end position="91"/>
    </location>
</feature>
<dbReference type="EnsemblMetazoa" id="PPA24052.1">
    <property type="protein sequence ID" value="PPA24052.1"/>
    <property type="gene ID" value="WBGene00113606"/>
</dbReference>
<name>A0A8R1UH31_PRIPA</name>
<accession>A0A8R1UH31</accession>
<evidence type="ECO:0000259" key="2">
    <source>
        <dbReference type="PROSITE" id="PS50181"/>
    </source>
</evidence>
<dbReference type="InterPro" id="IPR001810">
    <property type="entry name" value="F-box_dom"/>
</dbReference>